<accession>A0A0B7BCH5</accession>
<evidence type="ECO:0000313" key="2">
    <source>
        <dbReference type="EMBL" id="CEK90587.1"/>
    </source>
</evidence>
<feature type="region of interest" description="Disordered" evidence="1">
    <location>
        <begin position="183"/>
        <end position="236"/>
    </location>
</feature>
<proteinExistence type="predicted"/>
<feature type="non-terminal residue" evidence="2">
    <location>
        <position position="1"/>
    </location>
</feature>
<feature type="region of interest" description="Disordered" evidence="1">
    <location>
        <begin position="1"/>
        <end position="29"/>
    </location>
</feature>
<dbReference type="AlphaFoldDB" id="A0A0B7BCH5"/>
<reference evidence="2" key="1">
    <citation type="submission" date="2014-12" db="EMBL/GenBank/DDBJ databases">
        <title>Insight into the proteome of Arion vulgaris.</title>
        <authorList>
            <person name="Aradska J."/>
            <person name="Bulat T."/>
            <person name="Smidak R."/>
            <person name="Sarate P."/>
            <person name="Gangsoo J."/>
            <person name="Sialana F."/>
            <person name="Bilban M."/>
            <person name="Lubec G."/>
        </authorList>
    </citation>
    <scope>NUCLEOTIDE SEQUENCE</scope>
    <source>
        <tissue evidence="2">Skin</tissue>
    </source>
</reference>
<dbReference type="EMBL" id="HACG01043722">
    <property type="protein sequence ID" value="CEK90587.1"/>
    <property type="molecule type" value="Transcribed_RNA"/>
</dbReference>
<name>A0A0B7BCH5_9EUPU</name>
<gene>
    <name evidence="2" type="primary">ORF177605</name>
</gene>
<organism evidence="2">
    <name type="scientific">Arion vulgaris</name>
    <dbReference type="NCBI Taxonomy" id="1028688"/>
    <lineage>
        <taxon>Eukaryota</taxon>
        <taxon>Metazoa</taxon>
        <taxon>Spiralia</taxon>
        <taxon>Lophotrochozoa</taxon>
        <taxon>Mollusca</taxon>
        <taxon>Gastropoda</taxon>
        <taxon>Heterobranchia</taxon>
        <taxon>Euthyneura</taxon>
        <taxon>Panpulmonata</taxon>
        <taxon>Eupulmonata</taxon>
        <taxon>Stylommatophora</taxon>
        <taxon>Helicina</taxon>
        <taxon>Arionoidea</taxon>
        <taxon>Arionidae</taxon>
        <taxon>Arion</taxon>
    </lineage>
</organism>
<sequence length="271" mass="29551">TLPGEVPSSGYMSSDKEGSYSQGPITANGYHCQDYQMKESGYESSSGQFRVNRYVRPICPSDVDEDDNQPPTLTAGDRLLRQIKAATSVSSLPYPVSDGDTIGSRHSTSSGQHSGSTDPPSSHSGQFAPHRQLHVVTSDGDEYRVNTSPSIHSPALDKPCEYPIHCSSQQLVSPNGRPLFQTFHPTKPTNHDRSTGSGSQTRAGMRCEENSRGCENRHTRHSDSCDNRDLESANSTMIPSSQSHCNVCMSRYSVMTDSNATNLCSNTHFET</sequence>
<evidence type="ECO:0000256" key="1">
    <source>
        <dbReference type="SAM" id="MobiDB-lite"/>
    </source>
</evidence>
<feature type="region of interest" description="Disordered" evidence="1">
    <location>
        <begin position="91"/>
        <end position="127"/>
    </location>
</feature>
<feature type="compositionally biased region" description="Low complexity" evidence="1">
    <location>
        <begin position="104"/>
        <end position="117"/>
    </location>
</feature>
<feature type="non-terminal residue" evidence="2">
    <location>
        <position position="271"/>
    </location>
</feature>
<feature type="compositionally biased region" description="Basic and acidic residues" evidence="1">
    <location>
        <begin position="205"/>
        <end position="231"/>
    </location>
</feature>
<protein>
    <submittedName>
        <fullName evidence="2">Uncharacterized protein</fullName>
    </submittedName>
</protein>